<evidence type="ECO:0008006" key="2">
    <source>
        <dbReference type="Google" id="ProtNLM"/>
    </source>
</evidence>
<dbReference type="InterPro" id="IPR015947">
    <property type="entry name" value="PUA-like_sf"/>
</dbReference>
<dbReference type="Gene3D" id="2.30.130.30">
    <property type="entry name" value="Hypothetical protein"/>
    <property type="match status" value="1"/>
</dbReference>
<dbReference type="SUPFAM" id="SSF88697">
    <property type="entry name" value="PUA domain-like"/>
    <property type="match status" value="1"/>
</dbReference>
<organism evidence="1">
    <name type="scientific">Siphoviridae sp. ctGFb30</name>
    <dbReference type="NCBI Taxonomy" id="2826219"/>
    <lineage>
        <taxon>Viruses</taxon>
        <taxon>Duplodnaviria</taxon>
        <taxon>Heunggongvirae</taxon>
        <taxon>Uroviricota</taxon>
        <taxon>Caudoviricetes</taxon>
    </lineage>
</organism>
<sequence length="187" mass="21500">MSKAVLISIRPKWCELIANGTKTVEVRKSRPKLHTPFKCYIYCTQPRYPHEDYIETDYPKPQFYGGGKVIGEFECYDTVHLLRFGGSVSPERYGICLPDWSVVPADEIFDDACLTRDAAEAYLGGREGWAWRISGLRIYDKPRALSTLCRPYECDDCDAKWATDCNACHDKGKIKRPPQSWRYVEVT</sequence>
<proteinExistence type="predicted"/>
<dbReference type="EMBL" id="BK014893">
    <property type="protein sequence ID" value="DAD81004.1"/>
    <property type="molecule type" value="Genomic_DNA"/>
</dbReference>
<protein>
    <recommendedName>
        <fullName evidence="2">ASCH domain-containing protein</fullName>
    </recommendedName>
</protein>
<reference evidence="1" key="1">
    <citation type="journal article" date="2021" name="Proc. Natl. Acad. Sci. U.S.A.">
        <title>A Catalog of Tens of Thousands of Viruses from Human Metagenomes Reveals Hidden Associations with Chronic Diseases.</title>
        <authorList>
            <person name="Tisza M.J."/>
            <person name="Buck C.B."/>
        </authorList>
    </citation>
    <scope>NUCLEOTIDE SEQUENCE</scope>
    <source>
        <strain evidence="1">CtGFb30</strain>
    </source>
</reference>
<accession>A0A8S5MFM7</accession>
<name>A0A8S5MFM7_9CAUD</name>
<evidence type="ECO:0000313" key="1">
    <source>
        <dbReference type="EMBL" id="DAD81004.1"/>
    </source>
</evidence>